<evidence type="ECO:0000259" key="1">
    <source>
        <dbReference type="Pfam" id="PF12697"/>
    </source>
</evidence>
<gene>
    <name evidence="2" type="ORF">NLI96_g11244</name>
</gene>
<dbReference type="Gene3D" id="3.40.50.1820">
    <property type="entry name" value="alpha/beta hydrolase"/>
    <property type="match status" value="1"/>
</dbReference>
<dbReference type="AlphaFoldDB" id="A0AAD5YB34"/>
<accession>A0AAD5YB34</accession>
<dbReference type="PANTHER" id="PTHR37471">
    <property type="entry name" value="UNNAMED PRODUCT"/>
    <property type="match status" value="1"/>
</dbReference>
<dbReference type="InterPro" id="IPR029058">
    <property type="entry name" value="AB_hydrolase_fold"/>
</dbReference>
<name>A0AAD5YB34_9APHY</name>
<dbReference type="PANTHER" id="PTHR37471:SF1">
    <property type="entry name" value="AB HYDROLASE-1 DOMAIN-CONTAINING PROTEIN"/>
    <property type="match status" value="1"/>
</dbReference>
<dbReference type="SUPFAM" id="SSF53474">
    <property type="entry name" value="alpha/beta-Hydrolases"/>
    <property type="match status" value="1"/>
</dbReference>
<evidence type="ECO:0000313" key="3">
    <source>
        <dbReference type="Proteomes" id="UP001212997"/>
    </source>
</evidence>
<evidence type="ECO:0000313" key="2">
    <source>
        <dbReference type="EMBL" id="KAJ3476314.1"/>
    </source>
</evidence>
<keyword evidence="3" id="KW-1185">Reference proteome</keyword>
<sequence length="422" mass="48725">MYQDTIHPEISSPDERKALFDKCFSQSYYANLAAGWFYSSPIHNVKRDNIVEWLLWALFYTRPADQPSEWEEEINDYVSRMEGLIGHTFEPGRNDGVTSMRLTLDPVPSLHRPLLWYSVVGLVDTYTIGSLYRHGLWHFSLENRLSVFPFRPTTFLSKTSVAPRVSYWYRPHRSSTKKPILLFHGIGIGLLPYVPFLAELLSEDPDVGLIAVEILSISMRITPAPLDRKAMLEAITQILDFHSFQDVVLVGHSYGTIIAAHMLRDPVLSTRVVASLLVDPIPFLLHLPAVAYNFVYRTPRMANEWQLWYFTGRDLDISRTLSRHFFWAQNILWKEDLVDHRISVVLSGRDQIVDTREVWQYLTGEALPSPNPGVSHSSWQKDNWEVLYFPDLDHSNVFDTAALRRPVVSMITKFTEIDNSRE</sequence>
<organism evidence="2 3">
    <name type="scientific">Meripilus lineatus</name>
    <dbReference type="NCBI Taxonomy" id="2056292"/>
    <lineage>
        <taxon>Eukaryota</taxon>
        <taxon>Fungi</taxon>
        <taxon>Dikarya</taxon>
        <taxon>Basidiomycota</taxon>
        <taxon>Agaricomycotina</taxon>
        <taxon>Agaricomycetes</taxon>
        <taxon>Polyporales</taxon>
        <taxon>Meripilaceae</taxon>
        <taxon>Meripilus</taxon>
    </lineage>
</organism>
<dbReference type="Proteomes" id="UP001212997">
    <property type="component" value="Unassembled WGS sequence"/>
</dbReference>
<reference evidence="2" key="1">
    <citation type="submission" date="2022-07" db="EMBL/GenBank/DDBJ databases">
        <title>Genome Sequence of Physisporinus lineatus.</title>
        <authorList>
            <person name="Buettner E."/>
        </authorList>
    </citation>
    <scope>NUCLEOTIDE SEQUENCE</scope>
    <source>
        <strain evidence="2">VT162</strain>
    </source>
</reference>
<dbReference type="Pfam" id="PF12697">
    <property type="entry name" value="Abhydrolase_6"/>
    <property type="match status" value="1"/>
</dbReference>
<proteinExistence type="predicted"/>
<dbReference type="InterPro" id="IPR000073">
    <property type="entry name" value="AB_hydrolase_1"/>
</dbReference>
<comment type="caution">
    <text evidence="2">The sequence shown here is derived from an EMBL/GenBank/DDBJ whole genome shotgun (WGS) entry which is preliminary data.</text>
</comment>
<dbReference type="EMBL" id="JANAWD010000723">
    <property type="protein sequence ID" value="KAJ3476314.1"/>
    <property type="molecule type" value="Genomic_DNA"/>
</dbReference>
<feature type="domain" description="AB hydrolase-1" evidence="1">
    <location>
        <begin position="180"/>
        <end position="378"/>
    </location>
</feature>
<protein>
    <recommendedName>
        <fullName evidence="1">AB hydrolase-1 domain-containing protein</fullName>
    </recommendedName>
</protein>